<dbReference type="GO" id="GO:0006567">
    <property type="term" value="P:L-threonine catabolic process"/>
    <property type="evidence" value="ECO:0007669"/>
    <property type="project" value="TreeGrafter"/>
</dbReference>
<dbReference type="PANTHER" id="PTHR42687:SF1">
    <property type="entry name" value="L-THREONINE 3-DEHYDROGENASE, MITOCHONDRIAL"/>
    <property type="match status" value="1"/>
</dbReference>
<dbReference type="InterPro" id="IPR051225">
    <property type="entry name" value="NAD(P)_epim/dehydratase"/>
</dbReference>
<dbReference type="GO" id="GO:0008743">
    <property type="term" value="F:L-threonine 3-dehydrogenase activity"/>
    <property type="evidence" value="ECO:0007669"/>
    <property type="project" value="TreeGrafter"/>
</dbReference>
<organism evidence="3 4">
    <name type="scientific">Candidatus Sphingobacterium stercoripullorum</name>
    <dbReference type="NCBI Taxonomy" id="2838759"/>
    <lineage>
        <taxon>Bacteria</taxon>
        <taxon>Pseudomonadati</taxon>
        <taxon>Bacteroidota</taxon>
        <taxon>Sphingobacteriia</taxon>
        <taxon>Sphingobacteriales</taxon>
        <taxon>Sphingobacteriaceae</taxon>
        <taxon>Sphingobacterium</taxon>
    </lineage>
</organism>
<dbReference type="InterPro" id="IPR036291">
    <property type="entry name" value="NAD(P)-bd_dom_sf"/>
</dbReference>
<dbReference type="InterPro" id="IPR001509">
    <property type="entry name" value="Epimerase_deHydtase"/>
</dbReference>
<reference evidence="3" key="2">
    <citation type="submission" date="2021-04" db="EMBL/GenBank/DDBJ databases">
        <authorList>
            <person name="Gilroy R."/>
        </authorList>
    </citation>
    <scope>NUCLEOTIDE SEQUENCE</scope>
    <source>
        <strain evidence="3">1719</strain>
    </source>
</reference>
<comment type="similarity">
    <text evidence="1">Belongs to the NAD(P)-dependent epimerase/dehydratase family.</text>
</comment>
<evidence type="ECO:0000256" key="1">
    <source>
        <dbReference type="ARBA" id="ARBA00007637"/>
    </source>
</evidence>
<dbReference type="Pfam" id="PF01370">
    <property type="entry name" value="Epimerase"/>
    <property type="match status" value="1"/>
</dbReference>
<protein>
    <submittedName>
        <fullName evidence="3">NAD-dependent epimerase/dehydratase family protein</fullName>
    </submittedName>
</protein>
<proteinExistence type="inferred from homology"/>
<name>A0A9D2AXG6_9SPHI</name>
<evidence type="ECO:0000313" key="4">
    <source>
        <dbReference type="Proteomes" id="UP000824156"/>
    </source>
</evidence>
<accession>A0A9D2AXG6</accession>
<sequence length="315" mass="35680">MKERIIILGANGQIGTELAITLRNKYGAENVITTDLNEPKNKNQNEVFYVQDILDKSSLRALFEQYKPTQVYALAAMLSATAEKYPKKAWDLNMEGLFNVLDLAVEFGVSRVFWPSSIAAFGPNSSKVNCPQYGVMDPNTIYGISKQAGERYCEYYYNKHNLDVRSIRYPGIISWKTVPGGGTTDYAVEIYFEALKSKSYASFLDENSALPMMYMPDAVRATIELMEAPKENISIRSSYNLAAMTFTPEEVAESIKKQIPDFELSYAVDDVKQRIADSWPQSIDDSFARNDWGWKPEFDLDSMTKDMLENIAKLL</sequence>
<evidence type="ECO:0000259" key="2">
    <source>
        <dbReference type="Pfam" id="PF01370"/>
    </source>
</evidence>
<dbReference type="EMBL" id="DXEZ01000066">
    <property type="protein sequence ID" value="HIX53827.1"/>
    <property type="molecule type" value="Genomic_DNA"/>
</dbReference>
<dbReference type="PANTHER" id="PTHR42687">
    <property type="entry name" value="L-THREONINE 3-DEHYDROGENASE"/>
    <property type="match status" value="1"/>
</dbReference>
<reference evidence="3" key="1">
    <citation type="journal article" date="2021" name="PeerJ">
        <title>Extensive microbial diversity within the chicken gut microbiome revealed by metagenomics and culture.</title>
        <authorList>
            <person name="Gilroy R."/>
            <person name="Ravi A."/>
            <person name="Getino M."/>
            <person name="Pursley I."/>
            <person name="Horton D.L."/>
            <person name="Alikhan N.F."/>
            <person name="Baker D."/>
            <person name="Gharbi K."/>
            <person name="Hall N."/>
            <person name="Watson M."/>
            <person name="Adriaenssens E.M."/>
            <person name="Foster-Nyarko E."/>
            <person name="Jarju S."/>
            <person name="Secka A."/>
            <person name="Antonio M."/>
            <person name="Oren A."/>
            <person name="Chaudhuri R.R."/>
            <person name="La Ragione R."/>
            <person name="Hildebrand F."/>
            <person name="Pallen M.J."/>
        </authorList>
    </citation>
    <scope>NUCLEOTIDE SEQUENCE</scope>
    <source>
        <strain evidence="3">1719</strain>
    </source>
</reference>
<comment type="caution">
    <text evidence="3">The sequence shown here is derived from an EMBL/GenBank/DDBJ whole genome shotgun (WGS) entry which is preliminary data.</text>
</comment>
<dbReference type="SUPFAM" id="SSF51735">
    <property type="entry name" value="NAD(P)-binding Rossmann-fold domains"/>
    <property type="match status" value="1"/>
</dbReference>
<gene>
    <name evidence="3" type="ORF">H9853_02275</name>
</gene>
<feature type="domain" description="NAD-dependent epimerase/dehydratase" evidence="2">
    <location>
        <begin position="5"/>
        <end position="234"/>
    </location>
</feature>
<dbReference type="AlphaFoldDB" id="A0A9D2AXG6"/>
<dbReference type="Proteomes" id="UP000824156">
    <property type="component" value="Unassembled WGS sequence"/>
</dbReference>
<dbReference type="Gene3D" id="3.40.50.720">
    <property type="entry name" value="NAD(P)-binding Rossmann-like Domain"/>
    <property type="match status" value="1"/>
</dbReference>
<dbReference type="FunFam" id="3.40.50.720:FF:000077">
    <property type="entry name" value="L-threonine 3-dehydrogenase, mitochondrial"/>
    <property type="match status" value="1"/>
</dbReference>
<evidence type="ECO:0000313" key="3">
    <source>
        <dbReference type="EMBL" id="HIX53827.1"/>
    </source>
</evidence>